<protein>
    <submittedName>
        <fullName evidence="1">Uncharacterized protein</fullName>
    </submittedName>
</protein>
<accession>A0A1W1CWM9</accession>
<gene>
    <name evidence="1" type="ORF">MNB_SV-13-879</name>
</gene>
<evidence type="ECO:0000313" key="1">
    <source>
        <dbReference type="EMBL" id="SFV70051.1"/>
    </source>
</evidence>
<proteinExistence type="predicted"/>
<dbReference type="AlphaFoldDB" id="A0A1W1CWM9"/>
<name>A0A1W1CWM9_9ZZZZ</name>
<sequence>MIKNNKEILECEIFLSAVKHKVKEEEISYFDAMQFVAMMQGSKIMKWVSTATSKYEEATYKVTELFKQANVDECALASMGTLWHGENFEGSSAYIESSEEEIILDSLYFILKYAESSQPLEDALFANKSICGDHERREVLIRKVFV</sequence>
<reference evidence="1" key="1">
    <citation type="submission" date="2016-10" db="EMBL/GenBank/DDBJ databases">
        <authorList>
            <person name="de Groot N.N."/>
        </authorList>
    </citation>
    <scope>NUCLEOTIDE SEQUENCE</scope>
</reference>
<organism evidence="1">
    <name type="scientific">hydrothermal vent metagenome</name>
    <dbReference type="NCBI Taxonomy" id="652676"/>
    <lineage>
        <taxon>unclassified sequences</taxon>
        <taxon>metagenomes</taxon>
        <taxon>ecological metagenomes</taxon>
    </lineage>
</organism>
<dbReference type="EMBL" id="FPHM01000143">
    <property type="protein sequence ID" value="SFV70051.1"/>
    <property type="molecule type" value="Genomic_DNA"/>
</dbReference>